<accession>A0A6N3CA01</accession>
<proteinExistence type="predicted"/>
<gene>
    <name evidence="1" type="ORF">CRLFYP8_02992</name>
</gene>
<evidence type="ECO:0008006" key="2">
    <source>
        <dbReference type="Google" id="ProtNLM"/>
    </source>
</evidence>
<dbReference type="EMBL" id="CACRTL010000029">
    <property type="protein sequence ID" value="VYU11768.1"/>
    <property type="molecule type" value="Genomic_DNA"/>
</dbReference>
<reference evidence="1" key="1">
    <citation type="submission" date="2019-11" db="EMBL/GenBank/DDBJ databases">
        <authorList>
            <person name="Feng L."/>
        </authorList>
    </citation>
    <scope>NUCLEOTIDE SEQUENCE</scope>
    <source>
        <strain evidence="1">CramosumLFYP8</strain>
    </source>
</reference>
<organism evidence="1">
    <name type="scientific">Thomasclavelia ramosa</name>
    <dbReference type="NCBI Taxonomy" id="1547"/>
    <lineage>
        <taxon>Bacteria</taxon>
        <taxon>Bacillati</taxon>
        <taxon>Bacillota</taxon>
        <taxon>Erysipelotrichia</taxon>
        <taxon>Erysipelotrichales</taxon>
        <taxon>Coprobacillaceae</taxon>
        <taxon>Thomasclavelia</taxon>
    </lineage>
</organism>
<dbReference type="RefSeq" id="WP_156635720.1">
    <property type="nucleotide sequence ID" value="NZ_CACRTL010000029.1"/>
</dbReference>
<dbReference type="AlphaFoldDB" id="A0A6N3CA01"/>
<sequence length="209" mass="22746">MLNHGVTQDTPKSMMFGAGTIHKGLAFSEEPGSWNFEESLYGATSGGTKLTITPELVDIEVDGMNVKTKGLTQKVGESASMETNVVEITPTMIKQAIIGKDGKNVKGFSEIISKDKIEESDYVEKFGYVGKTLAGTPIIVIFDNALCTSGLELEGKNKENAVVKLTMECYGELNGDGVTLPYHIYHPNGVMLSTREVKQLFDEEGKQEK</sequence>
<protein>
    <recommendedName>
        <fullName evidence="2">Phage tail protein</fullName>
    </recommendedName>
</protein>
<name>A0A6N3CA01_9FIRM</name>
<evidence type="ECO:0000313" key="1">
    <source>
        <dbReference type="EMBL" id="VYU11768.1"/>
    </source>
</evidence>